<feature type="domain" description="Methyltransferase" evidence="1">
    <location>
        <begin position="43"/>
        <end position="135"/>
    </location>
</feature>
<name>A0ABV7YEB2_9ACTN</name>
<dbReference type="CDD" id="cd02440">
    <property type="entry name" value="AdoMet_MTases"/>
    <property type="match status" value="1"/>
</dbReference>
<keyword evidence="2" id="KW-0489">Methyltransferase</keyword>
<dbReference type="InterPro" id="IPR029063">
    <property type="entry name" value="SAM-dependent_MTases_sf"/>
</dbReference>
<dbReference type="PANTHER" id="PTHR43591:SF99">
    <property type="entry name" value="OS06G0646000 PROTEIN"/>
    <property type="match status" value="1"/>
</dbReference>
<keyword evidence="2" id="KW-0808">Transferase</keyword>
<organism evidence="2 3">
    <name type="scientific">Tenggerimyces flavus</name>
    <dbReference type="NCBI Taxonomy" id="1708749"/>
    <lineage>
        <taxon>Bacteria</taxon>
        <taxon>Bacillati</taxon>
        <taxon>Actinomycetota</taxon>
        <taxon>Actinomycetes</taxon>
        <taxon>Propionibacteriales</taxon>
        <taxon>Nocardioidaceae</taxon>
        <taxon>Tenggerimyces</taxon>
    </lineage>
</organism>
<reference evidence="3" key="1">
    <citation type="journal article" date="2019" name="Int. J. Syst. Evol. Microbiol.">
        <title>The Global Catalogue of Microorganisms (GCM) 10K type strain sequencing project: providing services to taxonomists for standard genome sequencing and annotation.</title>
        <authorList>
            <consortium name="The Broad Institute Genomics Platform"/>
            <consortium name="The Broad Institute Genome Sequencing Center for Infectious Disease"/>
            <person name="Wu L."/>
            <person name="Ma J."/>
        </authorList>
    </citation>
    <scope>NUCLEOTIDE SEQUENCE [LARGE SCALE GENOMIC DNA]</scope>
    <source>
        <strain evidence="3">CGMCC 4.7241</strain>
    </source>
</reference>
<evidence type="ECO:0000313" key="3">
    <source>
        <dbReference type="Proteomes" id="UP001595699"/>
    </source>
</evidence>
<dbReference type="EMBL" id="JBHRZH010000019">
    <property type="protein sequence ID" value="MFC3763576.1"/>
    <property type="molecule type" value="Genomic_DNA"/>
</dbReference>
<keyword evidence="3" id="KW-1185">Reference proteome</keyword>
<dbReference type="SUPFAM" id="SSF53335">
    <property type="entry name" value="S-adenosyl-L-methionine-dependent methyltransferases"/>
    <property type="match status" value="1"/>
</dbReference>
<dbReference type="GO" id="GO:0008168">
    <property type="term" value="F:methyltransferase activity"/>
    <property type="evidence" value="ECO:0007669"/>
    <property type="project" value="UniProtKB-KW"/>
</dbReference>
<dbReference type="GO" id="GO:0032259">
    <property type="term" value="P:methylation"/>
    <property type="evidence" value="ECO:0007669"/>
    <property type="project" value="UniProtKB-KW"/>
</dbReference>
<dbReference type="Proteomes" id="UP001595699">
    <property type="component" value="Unassembled WGS sequence"/>
</dbReference>
<dbReference type="InterPro" id="IPR041698">
    <property type="entry name" value="Methyltransf_25"/>
</dbReference>
<gene>
    <name evidence="2" type="ORF">ACFOUW_22240</name>
</gene>
<protein>
    <submittedName>
        <fullName evidence="2">Class I SAM-dependent methyltransferase</fullName>
        <ecNumber evidence="2">2.1.1.-</ecNumber>
    </submittedName>
</protein>
<dbReference type="RefSeq" id="WP_205115645.1">
    <property type="nucleotide sequence ID" value="NZ_JAFBCM010000001.1"/>
</dbReference>
<accession>A0ABV7YEB2</accession>
<dbReference type="Pfam" id="PF13649">
    <property type="entry name" value="Methyltransf_25"/>
    <property type="match status" value="1"/>
</dbReference>
<comment type="caution">
    <text evidence="2">The sequence shown here is derived from an EMBL/GenBank/DDBJ whole genome shotgun (WGS) entry which is preliminary data.</text>
</comment>
<evidence type="ECO:0000313" key="2">
    <source>
        <dbReference type="EMBL" id="MFC3763576.1"/>
    </source>
</evidence>
<evidence type="ECO:0000259" key="1">
    <source>
        <dbReference type="Pfam" id="PF13649"/>
    </source>
</evidence>
<dbReference type="Gene3D" id="3.40.50.150">
    <property type="entry name" value="Vaccinia Virus protein VP39"/>
    <property type="match status" value="1"/>
</dbReference>
<sequence>MEPAKARTAGFEKRAATYDRDAWHVRYAERLVEVAGLEPGMRVLDAATGTGHAAFAAARVVGDAGRIVGVDLSPAMLTRARAAGVPNVEFVESDTSSLPALADGSFDRVLCSAGLLYLPVDTALREWHRLLAPAGVVAFSTMRRGHPFAARLFRDLGRTYGLALPDPAERLGTVERCADALSEAGFEPLEPVVETVRFDAYDLTRAWDVHVDGPHRDAMASLTDAQRTTFQRDYGNALADHLAGNEAEVLDAGVIYARGTR</sequence>
<proteinExistence type="predicted"/>
<dbReference type="EC" id="2.1.1.-" evidence="2"/>
<dbReference type="PANTHER" id="PTHR43591">
    <property type="entry name" value="METHYLTRANSFERASE"/>
    <property type="match status" value="1"/>
</dbReference>